<evidence type="ECO:0000259" key="3">
    <source>
        <dbReference type="Pfam" id="PF13359"/>
    </source>
</evidence>
<organism evidence="4 5">
    <name type="scientific">Acaulospora morrowiae</name>
    <dbReference type="NCBI Taxonomy" id="94023"/>
    <lineage>
        <taxon>Eukaryota</taxon>
        <taxon>Fungi</taxon>
        <taxon>Fungi incertae sedis</taxon>
        <taxon>Mucoromycota</taxon>
        <taxon>Glomeromycotina</taxon>
        <taxon>Glomeromycetes</taxon>
        <taxon>Diversisporales</taxon>
        <taxon>Acaulosporaceae</taxon>
        <taxon>Acaulospora</taxon>
    </lineage>
</organism>
<name>A0A9N9BC69_9GLOM</name>
<evidence type="ECO:0000256" key="2">
    <source>
        <dbReference type="ARBA" id="ARBA00022723"/>
    </source>
</evidence>
<evidence type="ECO:0000256" key="1">
    <source>
        <dbReference type="ARBA" id="ARBA00001968"/>
    </source>
</evidence>
<protein>
    <submittedName>
        <fullName evidence="4">14386_t:CDS:1</fullName>
    </submittedName>
</protein>
<dbReference type="EMBL" id="CAJVPV010003943">
    <property type="protein sequence ID" value="CAG8563122.1"/>
    <property type="molecule type" value="Genomic_DNA"/>
</dbReference>
<comment type="cofactor">
    <cofactor evidence="1">
        <name>a divalent metal cation</name>
        <dbReference type="ChEBI" id="CHEBI:60240"/>
    </cofactor>
</comment>
<evidence type="ECO:0000313" key="5">
    <source>
        <dbReference type="Proteomes" id="UP000789342"/>
    </source>
</evidence>
<feature type="domain" description="DDE Tnp4" evidence="3">
    <location>
        <begin position="57"/>
        <end position="101"/>
    </location>
</feature>
<dbReference type="GO" id="GO:0046872">
    <property type="term" value="F:metal ion binding"/>
    <property type="evidence" value="ECO:0007669"/>
    <property type="project" value="UniProtKB-KW"/>
</dbReference>
<dbReference type="Proteomes" id="UP000789342">
    <property type="component" value="Unassembled WGS sequence"/>
</dbReference>
<reference evidence="4" key="1">
    <citation type="submission" date="2021-06" db="EMBL/GenBank/DDBJ databases">
        <authorList>
            <person name="Kallberg Y."/>
            <person name="Tangrot J."/>
            <person name="Rosling A."/>
        </authorList>
    </citation>
    <scope>NUCLEOTIDE SEQUENCE</scope>
    <source>
        <strain evidence="4">CL551</strain>
    </source>
</reference>
<gene>
    <name evidence="4" type="ORF">AMORRO_LOCUS6114</name>
</gene>
<evidence type="ECO:0000313" key="4">
    <source>
        <dbReference type="EMBL" id="CAG8563122.1"/>
    </source>
</evidence>
<dbReference type="InterPro" id="IPR027806">
    <property type="entry name" value="HARBI1_dom"/>
</dbReference>
<proteinExistence type="predicted"/>
<dbReference type="Pfam" id="PF13359">
    <property type="entry name" value="DDE_Tnp_4"/>
    <property type="match status" value="1"/>
</dbReference>
<accession>A0A9N9BC69</accession>
<comment type="caution">
    <text evidence="4">The sequence shown here is derived from an EMBL/GenBank/DDBJ whole genome shotgun (WGS) entry which is preliminary data.</text>
</comment>
<keyword evidence="2" id="KW-0479">Metal-binding</keyword>
<sequence>MVWEYGYYNKHLEALLDLEQERISWPQGSRLATIIQGFEYGKTEFGNHKLSNVIDAMDESHIPIRAPSKNGSRYINCKSFHSINLLGVVDHQGRFIYIHVGEAEISLHPEQWVPGGIHIIADAAYPL</sequence>
<dbReference type="AlphaFoldDB" id="A0A9N9BC69"/>
<keyword evidence="5" id="KW-1185">Reference proteome</keyword>
<dbReference type="OrthoDB" id="2445244at2759"/>